<dbReference type="Proteomes" id="UP001169027">
    <property type="component" value="Unassembled WGS sequence"/>
</dbReference>
<dbReference type="Gene3D" id="3.10.290.30">
    <property type="entry name" value="MM3350-like"/>
    <property type="match status" value="1"/>
</dbReference>
<evidence type="ECO:0000259" key="1">
    <source>
        <dbReference type="Pfam" id="PF07929"/>
    </source>
</evidence>
<organism evidence="2 3">
    <name type="scientific">Variovorax ginsengisoli</name>
    <dbReference type="NCBI Taxonomy" id="363844"/>
    <lineage>
        <taxon>Bacteria</taxon>
        <taxon>Pseudomonadati</taxon>
        <taxon>Pseudomonadota</taxon>
        <taxon>Betaproteobacteria</taxon>
        <taxon>Burkholderiales</taxon>
        <taxon>Comamonadaceae</taxon>
        <taxon>Variovorax</taxon>
    </lineage>
</organism>
<protein>
    <submittedName>
        <fullName evidence="2">ISKra4 family transposase</fullName>
    </submittedName>
</protein>
<name>A0ABT8S9E2_9BURK</name>
<gene>
    <name evidence="2" type="ORF">Q2T77_17325</name>
</gene>
<dbReference type="EMBL" id="JAUKVY010000012">
    <property type="protein sequence ID" value="MDO1534051.1"/>
    <property type="molecule type" value="Genomic_DNA"/>
</dbReference>
<dbReference type="Pfam" id="PF07929">
    <property type="entry name" value="PRiA4_ORF3"/>
    <property type="match status" value="1"/>
</dbReference>
<feature type="domain" description="Plasmid pRiA4b Orf3-like" evidence="1">
    <location>
        <begin position="11"/>
        <end position="70"/>
    </location>
</feature>
<dbReference type="SUPFAM" id="SSF159941">
    <property type="entry name" value="MM3350-like"/>
    <property type="match status" value="1"/>
</dbReference>
<dbReference type="RefSeq" id="WP_301811633.1">
    <property type="nucleotide sequence ID" value="NZ_JAUJZH010000012.1"/>
</dbReference>
<dbReference type="NCBIfam" id="NF033572">
    <property type="entry name" value="transpos_ISKra4"/>
    <property type="match status" value="1"/>
</dbReference>
<evidence type="ECO:0000313" key="3">
    <source>
        <dbReference type="Proteomes" id="UP001169027"/>
    </source>
</evidence>
<accession>A0ABT8S9E2</accession>
<dbReference type="PANTHER" id="PTHR41878">
    <property type="entry name" value="LEXA REPRESSOR-RELATED"/>
    <property type="match status" value="1"/>
</dbReference>
<dbReference type="InterPro" id="IPR012912">
    <property type="entry name" value="Plasmid_pRiA4b_Orf3-like"/>
</dbReference>
<sequence length="508" mass="57154">METGASSRQEVLQLRAVLRSISPMIWRRLPVRGDTSVARLHQILQVAFGWQDMHLHRFEIRGREYGVHQEGGVFFDTDAHEVLIGQLELRRLERFPTNTSSWMPTCPTAGPVRIAPSRARSKLPPAALSHRLREYRLAQPRCEQSREATFSPLSELLTVHTAPELTYLQAKWAAQVSFAAVGALLHDVLPVDQGLHPEAIRRHVLDTAERLEAQLGPEQFTYDGGSQREIEASPEPAAPISVGLDGGYIRGRDRLPGANGCFEVIAGKSIPDEGAAKVFAFVHRIDRKPKRRLRAVLESQGILPRQHITLLCDGGDTVRELGAFLHPRSEHVLDWFHVAMRIEQLLQTARGRQGSEKENLLKGIERVKWFLWHGNVIRADETLYDLVEEVDGVLEQDRQAGRPPSVVLKKLDRALGEFATYVDNNAGAIVNYGERYRCGERIATGFVESAVNQVSSKRFVKKQQMRWTPRGAHLLLQVRTQVLNDELRASFESWYPGFGARDQAPLAA</sequence>
<proteinExistence type="predicted"/>
<reference evidence="2" key="1">
    <citation type="submission" date="2023-06" db="EMBL/GenBank/DDBJ databases">
        <authorList>
            <person name="Jiang Y."/>
            <person name="Liu Q."/>
        </authorList>
    </citation>
    <scope>NUCLEOTIDE SEQUENCE</scope>
    <source>
        <strain evidence="2">CGMCC 1.12090</strain>
    </source>
</reference>
<keyword evidence="3" id="KW-1185">Reference proteome</keyword>
<dbReference type="PANTHER" id="PTHR41878:SF1">
    <property type="entry name" value="TNPR PROTEIN"/>
    <property type="match status" value="1"/>
</dbReference>
<dbReference type="InterPro" id="IPR024047">
    <property type="entry name" value="MM3350-like_sf"/>
</dbReference>
<evidence type="ECO:0000313" key="2">
    <source>
        <dbReference type="EMBL" id="MDO1534051.1"/>
    </source>
</evidence>
<comment type="caution">
    <text evidence="2">The sequence shown here is derived from an EMBL/GenBank/DDBJ whole genome shotgun (WGS) entry which is preliminary data.</text>
</comment>